<dbReference type="EMBL" id="VDUW01000001">
    <property type="protein sequence ID" value="TXL67564.1"/>
    <property type="molecule type" value="Genomic_DNA"/>
</dbReference>
<dbReference type="AlphaFoldDB" id="A0A5C8P2R1"/>
<organism evidence="1 2">
    <name type="scientific">Cerasibacillus terrae</name>
    <dbReference type="NCBI Taxonomy" id="2498845"/>
    <lineage>
        <taxon>Bacteria</taxon>
        <taxon>Bacillati</taxon>
        <taxon>Bacillota</taxon>
        <taxon>Bacilli</taxon>
        <taxon>Bacillales</taxon>
        <taxon>Bacillaceae</taxon>
        <taxon>Cerasibacillus</taxon>
    </lineage>
</organism>
<proteinExistence type="predicted"/>
<dbReference type="Proteomes" id="UP000321574">
    <property type="component" value="Unassembled WGS sequence"/>
</dbReference>
<dbReference type="RefSeq" id="WP_147665095.1">
    <property type="nucleotide sequence ID" value="NZ_VDUW01000001.1"/>
</dbReference>
<accession>A0A5C8P2R1</accession>
<name>A0A5C8P2R1_9BACI</name>
<evidence type="ECO:0000313" key="1">
    <source>
        <dbReference type="EMBL" id="TXL67564.1"/>
    </source>
</evidence>
<gene>
    <name evidence="1" type="ORF">FHP05_00670</name>
</gene>
<protein>
    <submittedName>
        <fullName evidence="1">Uncharacterized protein</fullName>
    </submittedName>
</protein>
<dbReference type="OrthoDB" id="2404998at2"/>
<sequence length="162" mass="18723">MIVPIVGNVTYPITLDPTVWIFDDRKILLEEAFLHTSEKEMTEEEKYKNAIQNNDWYHHEHIKPPVNKSISKKEREEALKNSYVMPIHHFLEHAEINSDAKNVSLETNKGNINISLNQLWNSYLLFAVNGKIVSENGPVHLYFKDGSNQDKPIKGISKIIIE</sequence>
<comment type="caution">
    <text evidence="1">The sequence shown here is derived from an EMBL/GenBank/DDBJ whole genome shotgun (WGS) entry which is preliminary data.</text>
</comment>
<reference evidence="1 2" key="1">
    <citation type="submission" date="2019-06" db="EMBL/GenBank/DDBJ databases">
        <title>Cerasibacillus sp. nov., isolated from maize field.</title>
        <authorList>
            <person name="Lin S.-Y."/>
            <person name="Tsai C.-F."/>
            <person name="Young C.-C."/>
        </authorList>
    </citation>
    <scope>NUCLEOTIDE SEQUENCE [LARGE SCALE GENOMIC DNA]</scope>
    <source>
        <strain evidence="1 2">CC-CFT480</strain>
    </source>
</reference>
<evidence type="ECO:0000313" key="2">
    <source>
        <dbReference type="Proteomes" id="UP000321574"/>
    </source>
</evidence>
<keyword evidence="2" id="KW-1185">Reference proteome</keyword>